<feature type="disulfide bond" evidence="1">
    <location>
        <begin position="62"/>
        <end position="72"/>
    </location>
</feature>
<feature type="region of interest" description="Disordered" evidence="2">
    <location>
        <begin position="1"/>
        <end position="52"/>
    </location>
</feature>
<feature type="disulfide bond" evidence="1">
    <location>
        <begin position="80"/>
        <end position="89"/>
    </location>
</feature>
<dbReference type="PROSITE" id="PS50026">
    <property type="entry name" value="EGF_3"/>
    <property type="match status" value="1"/>
</dbReference>
<organism evidence="4">
    <name type="scientific">Pectinophora gossypiella</name>
    <name type="common">Cotton pink bollworm</name>
    <name type="synonym">Depressaria gossypiella</name>
    <dbReference type="NCBI Taxonomy" id="13191"/>
    <lineage>
        <taxon>Eukaryota</taxon>
        <taxon>Metazoa</taxon>
        <taxon>Ecdysozoa</taxon>
        <taxon>Arthropoda</taxon>
        <taxon>Hexapoda</taxon>
        <taxon>Insecta</taxon>
        <taxon>Pterygota</taxon>
        <taxon>Neoptera</taxon>
        <taxon>Endopterygota</taxon>
        <taxon>Lepidoptera</taxon>
        <taxon>Glossata</taxon>
        <taxon>Ditrysia</taxon>
        <taxon>Gelechioidea</taxon>
        <taxon>Gelechiidae</taxon>
        <taxon>Apatetrinae</taxon>
        <taxon>Pectinophora</taxon>
    </lineage>
</organism>
<dbReference type="EMBL" id="GDQN01006944">
    <property type="protein sequence ID" value="JAT84110.1"/>
    <property type="molecule type" value="Transcribed_RNA"/>
</dbReference>
<proteinExistence type="predicted"/>
<gene>
    <name evidence="4" type="ORF">g.4740</name>
</gene>
<dbReference type="InterPro" id="IPR000742">
    <property type="entry name" value="EGF"/>
</dbReference>
<evidence type="ECO:0000256" key="2">
    <source>
        <dbReference type="SAM" id="MobiDB-lite"/>
    </source>
</evidence>
<keyword evidence="1" id="KW-0245">EGF-like domain</keyword>
<protein>
    <recommendedName>
        <fullName evidence="3">EGF-like domain-containing protein</fullName>
    </recommendedName>
</protein>
<feature type="compositionally biased region" description="Low complexity" evidence="2">
    <location>
        <begin position="8"/>
        <end position="39"/>
    </location>
</feature>
<feature type="non-terminal residue" evidence="4">
    <location>
        <position position="106"/>
    </location>
</feature>
<dbReference type="AlphaFoldDB" id="A0A1E1WAS8"/>
<dbReference type="CDD" id="cd00054">
    <property type="entry name" value="EGF_CA"/>
    <property type="match status" value="1"/>
</dbReference>
<dbReference type="SUPFAM" id="SSF57196">
    <property type="entry name" value="EGF/Laminin"/>
    <property type="match status" value="1"/>
</dbReference>
<dbReference type="PROSITE" id="PS00022">
    <property type="entry name" value="EGF_1"/>
    <property type="match status" value="1"/>
</dbReference>
<feature type="domain" description="EGF-like" evidence="3">
    <location>
        <begin position="58"/>
        <end position="90"/>
    </location>
</feature>
<evidence type="ECO:0000256" key="1">
    <source>
        <dbReference type="PROSITE-ProRule" id="PRU00076"/>
    </source>
</evidence>
<evidence type="ECO:0000259" key="3">
    <source>
        <dbReference type="PROSITE" id="PS50026"/>
    </source>
</evidence>
<evidence type="ECO:0000313" key="4">
    <source>
        <dbReference type="EMBL" id="JAT84110.1"/>
    </source>
</evidence>
<reference evidence="4" key="1">
    <citation type="submission" date="2015-09" db="EMBL/GenBank/DDBJ databases">
        <title>De novo assembly of Pectinophora gossypiella (Pink Bollworm) gut transcriptome.</title>
        <authorList>
            <person name="Tassone E.E."/>
        </authorList>
    </citation>
    <scope>NUCLEOTIDE SEQUENCE</scope>
</reference>
<feature type="non-terminal residue" evidence="4">
    <location>
        <position position="1"/>
    </location>
</feature>
<dbReference type="SMART" id="SM00181">
    <property type="entry name" value="EGF"/>
    <property type="match status" value="1"/>
</dbReference>
<accession>A0A1E1WAS8</accession>
<name>A0A1E1WAS8_PECGO</name>
<dbReference type="Gene3D" id="2.10.25.10">
    <property type="entry name" value="Laminin"/>
    <property type="match status" value="1"/>
</dbReference>
<dbReference type="OrthoDB" id="6262482at2759"/>
<comment type="caution">
    <text evidence="1">Lacks conserved residue(s) required for the propagation of feature annotation.</text>
</comment>
<keyword evidence="1" id="KW-1015">Disulfide bond</keyword>
<sequence>YSSRKTSYHGSKTSYTKTKSGSSRSGTKTSYSHSKSWSSQNGSPPKYEEFHGNAQQSYAAKCQPDCKNNGICVDTNTCQCPPNFKGKYCEVASKPCLSYPPLPANA</sequence>
<dbReference type="Pfam" id="PF23106">
    <property type="entry name" value="EGF_Teneurin"/>
    <property type="match status" value="1"/>
</dbReference>